<reference evidence="15" key="1">
    <citation type="submission" date="2020-01" db="EMBL/GenBank/DDBJ databases">
        <title>Genome sequence of Kobresia littledalei, the first chromosome-level genome in the family Cyperaceae.</title>
        <authorList>
            <person name="Qu G."/>
        </authorList>
    </citation>
    <scope>NUCLEOTIDE SEQUENCE</scope>
    <source>
        <strain evidence="15">C.B.Clarke</strain>
        <tissue evidence="15">Leaf</tissue>
    </source>
</reference>
<keyword evidence="11 13" id="KW-0961">Cell wall biogenesis/degradation</keyword>
<comment type="function">
    <text evidence="13">Involved in the synthesis of glucuronoxylan hemicellulose in secondary cell walls.</text>
</comment>
<dbReference type="GO" id="GO:0015018">
    <property type="term" value="F:galactosylgalactosylxylosylprotein 3-beta-glucuronosyltransferase activity"/>
    <property type="evidence" value="ECO:0007669"/>
    <property type="project" value="InterPro"/>
</dbReference>
<keyword evidence="5 13" id="KW-0812">Transmembrane</keyword>
<evidence type="ECO:0000256" key="9">
    <source>
        <dbReference type="ARBA" id="ARBA00023136"/>
    </source>
</evidence>
<keyword evidence="4 13" id="KW-0808">Transferase</keyword>
<evidence type="ECO:0000256" key="4">
    <source>
        <dbReference type="ARBA" id="ARBA00022679"/>
    </source>
</evidence>
<dbReference type="InterPro" id="IPR029044">
    <property type="entry name" value="Nucleotide-diphossugar_trans"/>
</dbReference>
<comment type="caution">
    <text evidence="15">The sequence shown here is derived from an EMBL/GenBank/DDBJ whole genome shotgun (WGS) entry which is preliminary data.</text>
</comment>
<evidence type="ECO:0000313" key="16">
    <source>
        <dbReference type="Proteomes" id="UP000623129"/>
    </source>
</evidence>
<proteinExistence type="inferred from homology"/>
<comment type="subcellular location">
    <subcellularLocation>
        <location evidence="1 13">Golgi apparatus membrane</location>
        <topology evidence="1 13">Single-pass type II membrane protein</topology>
    </subcellularLocation>
</comment>
<name>A0A833R9Z1_9POAL</name>
<dbReference type="OrthoDB" id="675023at2759"/>
<protein>
    <recommendedName>
        <fullName evidence="13">Glycosyltransferases</fullName>
        <ecNumber evidence="13">2.4.-.-</ecNumber>
    </recommendedName>
</protein>
<organism evidence="15 16">
    <name type="scientific">Carex littledalei</name>
    <dbReference type="NCBI Taxonomy" id="544730"/>
    <lineage>
        <taxon>Eukaryota</taxon>
        <taxon>Viridiplantae</taxon>
        <taxon>Streptophyta</taxon>
        <taxon>Embryophyta</taxon>
        <taxon>Tracheophyta</taxon>
        <taxon>Spermatophyta</taxon>
        <taxon>Magnoliopsida</taxon>
        <taxon>Liliopsida</taxon>
        <taxon>Poales</taxon>
        <taxon>Cyperaceae</taxon>
        <taxon>Cyperoideae</taxon>
        <taxon>Cariceae</taxon>
        <taxon>Carex</taxon>
        <taxon>Carex subgen. Euthyceras</taxon>
    </lineage>
</organism>
<evidence type="ECO:0000256" key="11">
    <source>
        <dbReference type="ARBA" id="ARBA00023316"/>
    </source>
</evidence>
<dbReference type="GO" id="GO:0042285">
    <property type="term" value="F:xylosyltransferase activity"/>
    <property type="evidence" value="ECO:0007669"/>
    <property type="project" value="TreeGrafter"/>
</dbReference>
<evidence type="ECO:0000256" key="1">
    <source>
        <dbReference type="ARBA" id="ARBA00004323"/>
    </source>
</evidence>
<dbReference type="EMBL" id="SWLB01000012">
    <property type="protein sequence ID" value="KAF3331714.1"/>
    <property type="molecule type" value="Genomic_DNA"/>
</dbReference>
<feature type="site" description="Interaction with galactose moiety of substrate glycoprotein" evidence="12">
    <location>
        <position position="351"/>
    </location>
</feature>
<dbReference type="EC" id="2.4.-.-" evidence="13"/>
<dbReference type="SUPFAM" id="SSF53448">
    <property type="entry name" value="Nucleotide-diphospho-sugar transferases"/>
    <property type="match status" value="1"/>
</dbReference>
<comment type="similarity">
    <text evidence="2 13">Belongs to the glycosyltransferase 43 family.</text>
</comment>
<keyword evidence="9 13" id="KW-0472">Membrane</keyword>
<sequence length="354" mass="39758">MNILEKSSSKKKLPIWKKALIHSTICFVMGFFTGFAPTTITTNSNKTHQPINNLAVLPESINGLQKSVGQHALNQSLIAQLPMRSEPNPVPDNPLESDPKGLLIIITTAQSGDSTQPASLMRMAHTLKSVHPPLLWVMVESHSDAPETARLLRDTGVMYRHVTYKENFTDFEEEVHHQRNVALSHLEHHRLTGLVHFADRSNFYDPRFFEEIRQIEVFGTWPVATMGQNTKKVEVEGPICKSSKVVGWYKKDSSDDTTAAASSIPVGDENKRPAGLKPTRINISGFAFNSSILWDPERWGRPTSQPDTSQDSMRFVQEVALQDQSKLRGILSNCSQVMVWHLHTSSSVNKNDRR</sequence>
<dbReference type="GO" id="GO:0000139">
    <property type="term" value="C:Golgi membrane"/>
    <property type="evidence" value="ECO:0007669"/>
    <property type="project" value="UniProtKB-SubCell"/>
</dbReference>
<accession>A0A833R9Z1</accession>
<evidence type="ECO:0000313" key="15">
    <source>
        <dbReference type="EMBL" id="KAF3331714.1"/>
    </source>
</evidence>
<dbReference type="GO" id="GO:0071555">
    <property type="term" value="P:cell wall organization"/>
    <property type="evidence" value="ECO:0007669"/>
    <property type="project" value="UniProtKB-KW"/>
</dbReference>
<gene>
    <name evidence="15" type="ORF">FCM35_KLT03120</name>
</gene>
<dbReference type="Pfam" id="PF03360">
    <property type="entry name" value="Glyco_transf_43"/>
    <property type="match status" value="1"/>
</dbReference>
<keyword evidence="8 13" id="KW-0333">Golgi apparatus</keyword>
<evidence type="ECO:0000256" key="12">
    <source>
        <dbReference type="PIRSR" id="PIRSR605027-4"/>
    </source>
</evidence>
<evidence type="ECO:0000256" key="6">
    <source>
        <dbReference type="ARBA" id="ARBA00022968"/>
    </source>
</evidence>
<dbReference type="PANTHER" id="PTHR10896:SF59">
    <property type="entry name" value="BETA-1,4-XYLOSYLTRANSFERASE IRX9"/>
    <property type="match status" value="1"/>
</dbReference>
<dbReference type="PANTHER" id="PTHR10896">
    <property type="entry name" value="GALACTOSYLGALACTOSYLXYLOSYLPROTEIN 3-BETA-GLUCURONOSYLTRANSFERASE BETA-1,3-GLUCURONYLTRANSFERASE"/>
    <property type="match status" value="1"/>
</dbReference>
<keyword evidence="16" id="KW-1185">Reference proteome</keyword>
<dbReference type="CDD" id="cd00218">
    <property type="entry name" value="GlcAT-I"/>
    <property type="match status" value="1"/>
</dbReference>
<dbReference type="GO" id="GO:0009834">
    <property type="term" value="P:plant-type secondary cell wall biogenesis"/>
    <property type="evidence" value="ECO:0007669"/>
    <property type="project" value="TreeGrafter"/>
</dbReference>
<evidence type="ECO:0000256" key="2">
    <source>
        <dbReference type="ARBA" id="ARBA00007706"/>
    </source>
</evidence>
<evidence type="ECO:0000256" key="13">
    <source>
        <dbReference type="RuleBase" id="RU363127"/>
    </source>
</evidence>
<dbReference type="GO" id="GO:0010417">
    <property type="term" value="P:glucuronoxylan biosynthetic process"/>
    <property type="evidence" value="ECO:0007669"/>
    <property type="project" value="TreeGrafter"/>
</dbReference>
<evidence type="ECO:0000256" key="14">
    <source>
        <dbReference type="SAM" id="MobiDB-lite"/>
    </source>
</evidence>
<keyword evidence="3" id="KW-0328">Glycosyltransferase</keyword>
<feature type="transmembrane region" description="Helical" evidence="13">
    <location>
        <begin position="20"/>
        <end position="40"/>
    </location>
</feature>
<evidence type="ECO:0000256" key="10">
    <source>
        <dbReference type="ARBA" id="ARBA00023180"/>
    </source>
</evidence>
<dbReference type="Proteomes" id="UP000623129">
    <property type="component" value="Unassembled WGS sequence"/>
</dbReference>
<dbReference type="InterPro" id="IPR005027">
    <property type="entry name" value="Glyco_trans_43"/>
</dbReference>
<evidence type="ECO:0000256" key="5">
    <source>
        <dbReference type="ARBA" id="ARBA00022692"/>
    </source>
</evidence>
<dbReference type="Gene3D" id="3.90.550.10">
    <property type="entry name" value="Spore Coat Polysaccharide Biosynthesis Protein SpsA, Chain A"/>
    <property type="match status" value="1"/>
</dbReference>
<feature type="region of interest" description="Disordered" evidence="14">
    <location>
        <begin position="255"/>
        <end position="276"/>
    </location>
</feature>
<evidence type="ECO:0000256" key="8">
    <source>
        <dbReference type="ARBA" id="ARBA00023034"/>
    </source>
</evidence>
<keyword evidence="10" id="KW-0325">Glycoprotein</keyword>
<dbReference type="FunFam" id="3.90.550.10:FF:000084">
    <property type="entry name" value="Glycosyltransferases"/>
    <property type="match status" value="1"/>
</dbReference>
<evidence type="ECO:0000256" key="3">
    <source>
        <dbReference type="ARBA" id="ARBA00022676"/>
    </source>
</evidence>
<dbReference type="AlphaFoldDB" id="A0A833R9Z1"/>
<feature type="site" description="Interaction with galactose moiety of substrate glycoprotein" evidence="12">
    <location>
        <position position="236"/>
    </location>
</feature>
<evidence type="ECO:0000256" key="7">
    <source>
        <dbReference type="ARBA" id="ARBA00022989"/>
    </source>
</evidence>
<keyword evidence="6 13" id="KW-0735">Signal-anchor</keyword>
<keyword evidence="7 13" id="KW-1133">Transmembrane helix</keyword>